<feature type="region of interest" description="Disordered" evidence="7">
    <location>
        <begin position="237"/>
        <end position="265"/>
    </location>
</feature>
<keyword evidence="5 6" id="KW-0472">Membrane</keyword>
<dbReference type="AlphaFoldDB" id="A0A3A4ATB1"/>
<evidence type="ECO:0000313" key="8">
    <source>
        <dbReference type="EMBL" id="RJL30544.1"/>
    </source>
</evidence>
<keyword evidence="9" id="KW-1185">Reference proteome</keyword>
<dbReference type="PANTHER" id="PTHR23427">
    <property type="entry name" value="SURFEIT LOCUS PROTEIN"/>
    <property type="match status" value="1"/>
</dbReference>
<dbReference type="PROSITE" id="PS50895">
    <property type="entry name" value="SURF1"/>
    <property type="match status" value="1"/>
</dbReference>
<evidence type="ECO:0000256" key="7">
    <source>
        <dbReference type="SAM" id="MobiDB-lite"/>
    </source>
</evidence>
<gene>
    <name evidence="8" type="ORF">D5H75_22595</name>
</gene>
<dbReference type="InterPro" id="IPR002994">
    <property type="entry name" value="Surf1/Shy1"/>
</dbReference>
<dbReference type="InterPro" id="IPR045214">
    <property type="entry name" value="Surf1/Surf4"/>
</dbReference>
<keyword evidence="6" id="KW-1003">Cell membrane</keyword>
<comment type="caution">
    <text evidence="8">The sequence shown here is derived from an EMBL/GenBank/DDBJ whole genome shotgun (WGS) entry which is preliminary data.</text>
</comment>
<evidence type="ECO:0000256" key="2">
    <source>
        <dbReference type="ARBA" id="ARBA00007165"/>
    </source>
</evidence>
<dbReference type="Proteomes" id="UP000265768">
    <property type="component" value="Unassembled WGS sequence"/>
</dbReference>
<proteinExistence type="inferred from homology"/>
<evidence type="ECO:0000256" key="4">
    <source>
        <dbReference type="ARBA" id="ARBA00022989"/>
    </source>
</evidence>
<evidence type="ECO:0000313" key="9">
    <source>
        <dbReference type="Proteomes" id="UP000265768"/>
    </source>
</evidence>
<feature type="compositionally biased region" description="Low complexity" evidence="7">
    <location>
        <begin position="254"/>
        <end position="265"/>
    </location>
</feature>
<keyword evidence="4 6" id="KW-1133">Transmembrane helix</keyword>
<sequence>MLRTLFSLRLLGLHVAVIGVLVSFTLLGNWQLGRFEDSGQAAVDTDPAPVAVTQLSKVGQAMLKDGVGRRVTATGEYVADRQLLVANRSVKPGNPGDGYWILTPLRLSDGSMMPIVRGWVADARDPSVAVPSGRVTVTGRLQPSEPTDTVRRKGALPPGQVYSVSTGELVNLWPGVPVRDGFVADQAARAPVQVLPPAEIASFNWRNLAYAAQWWIFGLFAVYMWFHFVRDAVRQAAARERAGEAGEPGEAEGAEGAQPQAPAPA</sequence>
<dbReference type="PANTHER" id="PTHR23427:SF2">
    <property type="entry name" value="SURFEIT LOCUS PROTEIN 1"/>
    <property type="match status" value="1"/>
</dbReference>
<protein>
    <recommendedName>
        <fullName evidence="6">SURF1-like protein</fullName>
    </recommendedName>
</protein>
<dbReference type="GO" id="GO:0005886">
    <property type="term" value="C:plasma membrane"/>
    <property type="evidence" value="ECO:0007669"/>
    <property type="project" value="UniProtKB-SubCell"/>
</dbReference>
<accession>A0A3A4ATB1</accession>
<keyword evidence="3 6" id="KW-0812">Transmembrane</keyword>
<comment type="similarity">
    <text evidence="2 6">Belongs to the SURF1 family.</text>
</comment>
<evidence type="ECO:0000256" key="1">
    <source>
        <dbReference type="ARBA" id="ARBA00004370"/>
    </source>
</evidence>
<dbReference type="OrthoDB" id="9807214at2"/>
<feature type="transmembrane region" description="Helical" evidence="6">
    <location>
        <begin position="6"/>
        <end position="27"/>
    </location>
</feature>
<comment type="subcellular location">
    <subcellularLocation>
        <location evidence="6">Cell membrane</location>
        <topology evidence="6">Multi-pass membrane protein</topology>
    </subcellularLocation>
    <subcellularLocation>
        <location evidence="1">Membrane</location>
    </subcellularLocation>
</comment>
<dbReference type="RefSeq" id="WP_119928516.1">
    <property type="nucleotide sequence ID" value="NZ_QZEY01000009.1"/>
</dbReference>
<reference evidence="8 9" key="1">
    <citation type="submission" date="2018-09" db="EMBL/GenBank/DDBJ databases">
        <title>YIM 75507 draft genome.</title>
        <authorList>
            <person name="Tang S."/>
            <person name="Feng Y."/>
        </authorList>
    </citation>
    <scope>NUCLEOTIDE SEQUENCE [LARGE SCALE GENOMIC DNA]</scope>
    <source>
        <strain evidence="8 9">YIM 75507</strain>
    </source>
</reference>
<dbReference type="CDD" id="cd06662">
    <property type="entry name" value="SURF1"/>
    <property type="match status" value="1"/>
</dbReference>
<organism evidence="8 9">
    <name type="scientific">Bailinhaonella thermotolerans</name>
    <dbReference type="NCBI Taxonomy" id="1070861"/>
    <lineage>
        <taxon>Bacteria</taxon>
        <taxon>Bacillati</taxon>
        <taxon>Actinomycetota</taxon>
        <taxon>Actinomycetes</taxon>
        <taxon>Streptosporangiales</taxon>
        <taxon>Streptosporangiaceae</taxon>
        <taxon>Bailinhaonella</taxon>
    </lineage>
</organism>
<evidence type="ECO:0000256" key="5">
    <source>
        <dbReference type="ARBA" id="ARBA00023136"/>
    </source>
</evidence>
<name>A0A3A4ATB1_9ACTN</name>
<feature type="transmembrane region" description="Helical" evidence="6">
    <location>
        <begin position="208"/>
        <end position="226"/>
    </location>
</feature>
<dbReference type="Pfam" id="PF02104">
    <property type="entry name" value="SURF1"/>
    <property type="match status" value="1"/>
</dbReference>
<evidence type="ECO:0000256" key="6">
    <source>
        <dbReference type="RuleBase" id="RU363076"/>
    </source>
</evidence>
<evidence type="ECO:0000256" key="3">
    <source>
        <dbReference type="ARBA" id="ARBA00022692"/>
    </source>
</evidence>
<dbReference type="EMBL" id="QZEY01000009">
    <property type="protein sequence ID" value="RJL30544.1"/>
    <property type="molecule type" value="Genomic_DNA"/>
</dbReference>